<gene>
    <name evidence="2" type="ORF">BCR37DRAFT_303345</name>
</gene>
<evidence type="ECO:0000313" key="2">
    <source>
        <dbReference type="EMBL" id="ORY82452.1"/>
    </source>
</evidence>
<dbReference type="Proteomes" id="UP000193685">
    <property type="component" value="Unassembled WGS sequence"/>
</dbReference>
<dbReference type="STRING" id="56484.A0A1Y2FEW9"/>
<accession>A0A1Y2FEW9</accession>
<evidence type="ECO:0000256" key="1">
    <source>
        <dbReference type="SAM" id="MobiDB-lite"/>
    </source>
</evidence>
<keyword evidence="3" id="KW-1185">Reference proteome</keyword>
<sequence>MLNMAVVPLPPIPSLRVQESLTEELWQSTRRIWVASTGTLLKVSDDVFFGSAQLAVTTKCLFDVFKHCCNESDYVALQSATLKINIFRLCHRLLSSSACLTFEFVLDASSFLYRQQSILVVARQWLVANETLAVSSARDWLESLKQGDHNVLLSFTKRSIFRCLERLIISPEVARCFQSAGWASLQQYIGYDRSNTAQADELKHCIDFYCGTIDQQQTPKSGRTEIDPDTLTEASDVVRKARLRYPNISVRELSNLIDAGDLVRLPLHNADRSGLEYVRHFLQTELDTDSPLRLRRQTSSEPSHLLANKYLKAKILSLAFDPDDDELDDTYESSTVTMVQSEFKALSEMDALLFPVWKISPDLFKRTSRRTKERLELQERVDVDPELLEGWAVMLQRDRTRLSRLTDAFAFDGTQPVVASTKFSAAKDSTSSETPPPRSRHESDLSTNVRPRGGGTSQRSSRKAKTQR</sequence>
<name>A0A1Y2FEW9_PROLT</name>
<evidence type="ECO:0000313" key="3">
    <source>
        <dbReference type="Proteomes" id="UP000193685"/>
    </source>
</evidence>
<protein>
    <submittedName>
        <fullName evidence="2">Uncharacterized protein</fullName>
    </submittedName>
</protein>
<feature type="region of interest" description="Disordered" evidence="1">
    <location>
        <begin position="422"/>
        <end position="468"/>
    </location>
</feature>
<dbReference type="AlphaFoldDB" id="A0A1Y2FEW9"/>
<dbReference type="EMBL" id="MCFI01000009">
    <property type="protein sequence ID" value="ORY82452.1"/>
    <property type="molecule type" value="Genomic_DNA"/>
</dbReference>
<proteinExistence type="predicted"/>
<dbReference type="RefSeq" id="XP_040725323.1">
    <property type="nucleotide sequence ID" value="XM_040866929.1"/>
</dbReference>
<reference evidence="2 3" key="1">
    <citation type="submission" date="2016-07" db="EMBL/GenBank/DDBJ databases">
        <title>Pervasive Adenine N6-methylation of Active Genes in Fungi.</title>
        <authorList>
            <consortium name="DOE Joint Genome Institute"/>
            <person name="Mondo S.J."/>
            <person name="Dannebaum R.O."/>
            <person name="Kuo R.C."/>
            <person name="Labutti K."/>
            <person name="Haridas S."/>
            <person name="Kuo A."/>
            <person name="Salamov A."/>
            <person name="Ahrendt S.R."/>
            <person name="Lipzen A."/>
            <person name="Sullivan W."/>
            <person name="Andreopoulos W.B."/>
            <person name="Clum A."/>
            <person name="Lindquist E."/>
            <person name="Daum C."/>
            <person name="Ramamoorthy G.K."/>
            <person name="Gryganskyi A."/>
            <person name="Culley D."/>
            <person name="Magnuson J.K."/>
            <person name="James T.Y."/>
            <person name="O'Malley M.A."/>
            <person name="Stajich J.E."/>
            <person name="Spatafora J.W."/>
            <person name="Visel A."/>
            <person name="Grigoriev I.V."/>
        </authorList>
    </citation>
    <scope>NUCLEOTIDE SEQUENCE [LARGE SCALE GENOMIC DNA]</scope>
    <source>
        <strain evidence="2 3">12-1054</strain>
    </source>
</reference>
<comment type="caution">
    <text evidence="2">The sequence shown here is derived from an EMBL/GenBank/DDBJ whole genome shotgun (WGS) entry which is preliminary data.</text>
</comment>
<organism evidence="2 3">
    <name type="scientific">Protomyces lactucae-debilis</name>
    <dbReference type="NCBI Taxonomy" id="2754530"/>
    <lineage>
        <taxon>Eukaryota</taxon>
        <taxon>Fungi</taxon>
        <taxon>Dikarya</taxon>
        <taxon>Ascomycota</taxon>
        <taxon>Taphrinomycotina</taxon>
        <taxon>Taphrinomycetes</taxon>
        <taxon>Taphrinales</taxon>
        <taxon>Protomycetaceae</taxon>
        <taxon>Protomyces</taxon>
    </lineage>
</organism>
<dbReference type="GeneID" id="63783528"/>
<dbReference type="OrthoDB" id="5577209at2759"/>